<feature type="region of interest" description="Disordered" evidence="1">
    <location>
        <begin position="361"/>
        <end position="386"/>
    </location>
</feature>
<reference evidence="3 4" key="1">
    <citation type="submission" date="2019-02" db="EMBL/GenBank/DDBJ databases">
        <title>Genome sequencing of the rare red list fungi Dentipellis fragilis.</title>
        <authorList>
            <person name="Buettner E."/>
            <person name="Kellner H."/>
        </authorList>
    </citation>
    <scope>NUCLEOTIDE SEQUENCE [LARGE SCALE GENOMIC DNA]</scope>
    <source>
        <strain evidence="3 4">DSM 105465</strain>
    </source>
</reference>
<feature type="domain" description="BTB" evidence="2">
    <location>
        <begin position="137"/>
        <end position="203"/>
    </location>
</feature>
<dbReference type="Pfam" id="PF00651">
    <property type="entry name" value="BTB"/>
    <property type="match status" value="1"/>
</dbReference>
<feature type="compositionally biased region" description="Basic and acidic residues" evidence="1">
    <location>
        <begin position="459"/>
        <end position="468"/>
    </location>
</feature>
<dbReference type="AlphaFoldDB" id="A0A4Y9YLD5"/>
<evidence type="ECO:0000313" key="3">
    <source>
        <dbReference type="EMBL" id="TFY63235.1"/>
    </source>
</evidence>
<sequence length="589" mass="65089">MRGSLPVICFIDCGRRRCEAWIDATARSFTLAVAVHGFAPQNLEDTISVSSLYFTDFDDFDVPSSPDHLSPQKSPTFTIGTTSPDFTTSMSGHIVPTVPAADDESDLLISGIEHGDYDRRSEPAGFKKHERFYFEDGNVTFLVKGILYRVHRYFFQRDSSYFRGVLGRSGVTSTPISLDDDIRCSDFDAFLSILYPATIASAVDKVVLERAYGIESWLRPGFVALCDREQLPTREEGLRLRASDILLIMTVREGMRARRLDASRSELEVMVDSHMKLRDHISTTAKKAGTDQTANKIMDKETTQMKPTEKLPSTADTPDVTAHPSFGPDMPTVSNKPPNQHPATVLACTSKDLWKRQLERAKSRSYLSPPHVSAKGTAASMATTTTAATSPRDLYFAASKAIRNGVEQTRVAPAGDRNTTPIGRDSAQAKAAPSKPSEGGTSSQSDAEDAASTVVNIRTESKRKEMKDARRKKRASLNTSTAVSPPSVPSPAMPTVERASVLEEDNWKTVTWSRPAKKDHISSEAIARSFRNRGIASSLIASSSAGYHEFVTHNQDSEAEAEEKWEAKQRAKLHETFRRDSRQEDAWAW</sequence>
<dbReference type="InterPro" id="IPR000210">
    <property type="entry name" value="BTB/POZ_dom"/>
</dbReference>
<proteinExistence type="predicted"/>
<dbReference type="Proteomes" id="UP000298327">
    <property type="component" value="Unassembled WGS sequence"/>
</dbReference>
<dbReference type="PROSITE" id="PS50097">
    <property type="entry name" value="BTB"/>
    <property type="match status" value="1"/>
</dbReference>
<feature type="region of interest" description="Disordered" evidence="1">
    <location>
        <begin position="407"/>
        <end position="494"/>
    </location>
</feature>
<dbReference type="EMBL" id="SEOQ01000426">
    <property type="protein sequence ID" value="TFY63235.1"/>
    <property type="molecule type" value="Genomic_DNA"/>
</dbReference>
<evidence type="ECO:0000259" key="2">
    <source>
        <dbReference type="PROSITE" id="PS50097"/>
    </source>
</evidence>
<dbReference type="InterPro" id="IPR011333">
    <property type="entry name" value="SKP1/BTB/POZ_sf"/>
</dbReference>
<name>A0A4Y9YLD5_9AGAM</name>
<evidence type="ECO:0000256" key="1">
    <source>
        <dbReference type="SAM" id="MobiDB-lite"/>
    </source>
</evidence>
<organism evidence="3 4">
    <name type="scientific">Dentipellis fragilis</name>
    <dbReference type="NCBI Taxonomy" id="205917"/>
    <lineage>
        <taxon>Eukaryota</taxon>
        <taxon>Fungi</taxon>
        <taxon>Dikarya</taxon>
        <taxon>Basidiomycota</taxon>
        <taxon>Agaricomycotina</taxon>
        <taxon>Agaricomycetes</taxon>
        <taxon>Russulales</taxon>
        <taxon>Hericiaceae</taxon>
        <taxon>Dentipellis</taxon>
    </lineage>
</organism>
<comment type="caution">
    <text evidence="3">The sequence shown here is derived from an EMBL/GenBank/DDBJ whole genome shotgun (WGS) entry which is preliminary data.</text>
</comment>
<gene>
    <name evidence="3" type="ORF">EVG20_g6400</name>
</gene>
<protein>
    <recommendedName>
        <fullName evidence="2">BTB domain-containing protein</fullName>
    </recommendedName>
</protein>
<dbReference type="SMART" id="SM00225">
    <property type="entry name" value="BTB"/>
    <property type="match status" value="1"/>
</dbReference>
<feature type="compositionally biased region" description="Low complexity" evidence="1">
    <location>
        <begin position="373"/>
        <end position="386"/>
    </location>
</feature>
<keyword evidence="4" id="KW-1185">Reference proteome</keyword>
<dbReference type="OrthoDB" id="2630545at2759"/>
<dbReference type="SUPFAM" id="SSF54695">
    <property type="entry name" value="POZ domain"/>
    <property type="match status" value="1"/>
</dbReference>
<dbReference type="Gene3D" id="3.30.710.10">
    <property type="entry name" value="Potassium Channel Kv1.1, Chain A"/>
    <property type="match status" value="1"/>
</dbReference>
<accession>A0A4Y9YLD5</accession>
<evidence type="ECO:0000313" key="4">
    <source>
        <dbReference type="Proteomes" id="UP000298327"/>
    </source>
</evidence>
<feature type="compositionally biased region" description="Low complexity" evidence="1">
    <location>
        <begin position="426"/>
        <end position="437"/>
    </location>
</feature>